<dbReference type="Proteomes" id="UP000486602">
    <property type="component" value="Unassembled WGS sequence"/>
</dbReference>
<dbReference type="InterPro" id="IPR013785">
    <property type="entry name" value="Aldolase_TIM"/>
</dbReference>
<comment type="similarity">
    <text evidence="2">Belongs to the NADH:flavin oxidoreductase/NADH oxidase family.</text>
</comment>
<dbReference type="AlphaFoldDB" id="A0A7K3WSP8"/>
<dbReference type="PANTHER" id="PTHR22893">
    <property type="entry name" value="NADH OXIDOREDUCTASE-RELATED"/>
    <property type="match status" value="1"/>
</dbReference>
<dbReference type="RefSeq" id="WP_163286113.1">
    <property type="nucleotide sequence ID" value="NZ_JAAGVY010000031.1"/>
</dbReference>
<evidence type="ECO:0000313" key="6">
    <source>
        <dbReference type="Proteomes" id="UP000486602"/>
    </source>
</evidence>
<evidence type="ECO:0000256" key="1">
    <source>
        <dbReference type="ARBA" id="ARBA00001917"/>
    </source>
</evidence>
<comment type="cofactor">
    <cofactor evidence="1">
        <name>FMN</name>
        <dbReference type="ChEBI" id="CHEBI:58210"/>
    </cofactor>
</comment>
<protein>
    <submittedName>
        <fullName evidence="5">Alkene reductase</fullName>
    </submittedName>
</protein>
<dbReference type="Pfam" id="PF00724">
    <property type="entry name" value="Oxidored_FMN"/>
    <property type="match status" value="1"/>
</dbReference>
<evidence type="ECO:0000259" key="4">
    <source>
        <dbReference type="Pfam" id="PF00724"/>
    </source>
</evidence>
<comment type="caution">
    <text evidence="5">The sequence shown here is derived from an EMBL/GenBank/DDBJ whole genome shotgun (WGS) entry which is preliminary data.</text>
</comment>
<sequence length="364" mass="40024">MKIFEEYQLGNIALKNRIVMAPMTRSRAVDNIPNELMAEYYGQRANAGLIITEGTSPSPNGLGYPRIPGVFNKAQVEGWKKVTSAVHEKGGKIFLQIMHTGRVSHPLNMPEGAVIIAPSAVPLDGEMYTDQEGLKSYPRAKVMTPVDVKDAIKEYIAAAKNSIEAGFDGVELHGANGYLIEQFLNPGTNMRNDEYGGNIENRCRFAIEVAKGVALEIGGNKTAIRLSPYGANSGMTPKYDSVKETYVYLAQQLAKIGLVYIHLVDHSSMGNPEVPQEIKNNISRAFGGTMILSGGLNFELANEIIERGQGDLVAFARKYLANPDLVYRFKNEIELNEPILETFYTPGEKGYTDYPVATEKHQTA</sequence>
<gene>
    <name evidence="5" type="ORF">G3O08_14530</name>
</gene>
<dbReference type="InterPro" id="IPR001155">
    <property type="entry name" value="OxRdtase_FMN_N"/>
</dbReference>
<dbReference type="GO" id="GO:0010181">
    <property type="term" value="F:FMN binding"/>
    <property type="evidence" value="ECO:0007669"/>
    <property type="project" value="InterPro"/>
</dbReference>
<dbReference type="SUPFAM" id="SSF51395">
    <property type="entry name" value="FMN-linked oxidoreductases"/>
    <property type="match status" value="1"/>
</dbReference>
<dbReference type="GO" id="GO:0005829">
    <property type="term" value="C:cytosol"/>
    <property type="evidence" value="ECO:0007669"/>
    <property type="project" value="UniProtKB-ARBA"/>
</dbReference>
<proteinExistence type="inferred from homology"/>
<dbReference type="EMBL" id="JAAGVY010000031">
    <property type="protein sequence ID" value="NEN24720.1"/>
    <property type="molecule type" value="Genomic_DNA"/>
</dbReference>
<dbReference type="FunFam" id="3.20.20.70:FF:000059">
    <property type="entry name" value="N-ethylmaleimide reductase, FMN-linked"/>
    <property type="match status" value="1"/>
</dbReference>
<dbReference type="InterPro" id="IPR045247">
    <property type="entry name" value="Oye-like"/>
</dbReference>
<organism evidence="5 6">
    <name type="scientific">Cryomorpha ignava</name>
    <dbReference type="NCBI Taxonomy" id="101383"/>
    <lineage>
        <taxon>Bacteria</taxon>
        <taxon>Pseudomonadati</taxon>
        <taxon>Bacteroidota</taxon>
        <taxon>Flavobacteriia</taxon>
        <taxon>Flavobacteriales</taxon>
        <taxon>Cryomorphaceae</taxon>
        <taxon>Cryomorpha</taxon>
    </lineage>
</organism>
<dbReference type="Gene3D" id="3.20.20.70">
    <property type="entry name" value="Aldolase class I"/>
    <property type="match status" value="1"/>
</dbReference>
<dbReference type="CDD" id="cd02933">
    <property type="entry name" value="OYE_like_FMN"/>
    <property type="match status" value="1"/>
</dbReference>
<evidence type="ECO:0000256" key="3">
    <source>
        <dbReference type="ARBA" id="ARBA00023002"/>
    </source>
</evidence>
<reference evidence="5 6" key="1">
    <citation type="submission" date="2020-02" db="EMBL/GenBank/DDBJ databases">
        <title>Out from the shadows clarifying the taxonomy of the family Cryomorphaceae and related taxa by utilizing the GTDB taxonomic framework.</title>
        <authorList>
            <person name="Bowman J.P."/>
        </authorList>
    </citation>
    <scope>NUCLEOTIDE SEQUENCE [LARGE SCALE GENOMIC DNA]</scope>
    <source>
        <strain evidence="5 6">QSSC 1-22</strain>
    </source>
</reference>
<keyword evidence="3" id="KW-0560">Oxidoreductase</keyword>
<keyword evidence="6" id="KW-1185">Reference proteome</keyword>
<name>A0A7K3WSP8_9FLAO</name>
<dbReference type="PANTHER" id="PTHR22893:SF91">
    <property type="entry name" value="NADPH DEHYDROGENASE 2-RELATED"/>
    <property type="match status" value="1"/>
</dbReference>
<accession>A0A7K3WSP8</accession>
<feature type="domain" description="NADH:flavin oxidoreductase/NADH oxidase N-terminal" evidence="4">
    <location>
        <begin position="2"/>
        <end position="336"/>
    </location>
</feature>
<evidence type="ECO:0000313" key="5">
    <source>
        <dbReference type="EMBL" id="NEN24720.1"/>
    </source>
</evidence>
<evidence type="ECO:0000256" key="2">
    <source>
        <dbReference type="ARBA" id="ARBA00005979"/>
    </source>
</evidence>
<dbReference type="GO" id="GO:0016628">
    <property type="term" value="F:oxidoreductase activity, acting on the CH-CH group of donors, NAD or NADP as acceptor"/>
    <property type="evidence" value="ECO:0007669"/>
    <property type="project" value="UniProtKB-ARBA"/>
</dbReference>